<dbReference type="AlphaFoldDB" id="A0A642UGT6"/>
<dbReference type="GO" id="GO:0000793">
    <property type="term" value="C:condensed chromosome"/>
    <property type="evidence" value="ECO:0007669"/>
    <property type="project" value="TreeGrafter"/>
</dbReference>
<evidence type="ECO:0000256" key="8">
    <source>
        <dbReference type="SAM" id="MobiDB-lite"/>
    </source>
</evidence>
<evidence type="ECO:0000256" key="4">
    <source>
        <dbReference type="ARBA" id="ARBA00022618"/>
    </source>
</evidence>
<evidence type="ECO:0000256" key="6">
    <source>
        <dbReference type="ARBA" id="ARBA00023067"/>
    </source>
</evidence>
<evidence type="ECO:0000256" key="5">
    <source>
        <dbReference type="ARBA" id="ARBA00022776"/>
    </source>
</evidence>
<dbReference type="OrthoDB" id="27187at2759"/>
<name>A0A642UGT6_9ASCO</name>
<evidence type="ECO:0000259" key="9">
    <source>
        <dbReference type="Pfam" id="PF12719"/>
    </source>
</evidence>
<feature type="region of interest" description="Disordered" evidence="8">
    <location>
        <begin position="879"/>
        <end position="931"/>
    </location>
</feature>
<proteinExistence type="inferred from homology"/>
<evidence type="ECO:0000256" key="1">
    <source>
        <dbReference type="ARBA" id="ARBA00004286"/>
    </source>
</evidence>
<dbReference type="PANTHER" id="PTHR14418">
    <property type="entry name" value="CONDENSIN COMPLEX SUBUNIT 3-RELATED"/>
    <property type="match status" value="1"/>
</dbReference>
<keyword evidence="11" id="KW-1185">Reference proteome</keyword>
<feature type="domain" description="Nuclear condensin complex subunit 3 C-terminal" evidence="9">
    <location>
        <begin position="546"/>
        <end position="819"/>
    </location>
</feature>
<evidence type="ECO:0000256" key="2">
    <source>
        <dbReference type="ARBA" id="ARBA00006533"/>
    </source>
</evidence>
<dbReference type="InterPro" id="IPR011989">
    <property type="entry name" value="ARM-like"/>
</dbReference>
<dbReference type="InterPro" id="IPR025977">
    <property type="entry name" value="Cnd3_C"/>
</dbReference>
<dbReference type="InterPro" id="IPR027165">
    <property type="entry name" value="CND3"/>
</dbReference>
<dbReference type="GO" id="GO:0000796">
    <property type="term" value="C:condensin complex"/>
    <property type="evidence" value="ECO:0007669"/>
    <property type="project" value="InterPro"/>
</dbReference>
<dbReference type="GO" id="GO:0007076">
    <property type="term" value="P:mitotic chromosome condensation"/>
    <property type="evidence" value="ECO:0007669"/>
    <property type="project" value="InterPro"/>
</dbReference>
<comment type="caution">
    <text evidence="10">The sequence shown here is derived from an EMBL/GenBank/DDBJ whole genome shotgun (WGS) entry which is preliminary data.</text>
</comment>
<dbReference type="InterPro" id="IPR016024">
    <property type="entry name" value="ARM-type_fold"/>
</dbReference>
<dbReference type="PANTHER" id="PTHR14418:SF5">
    <property type="entry name" value="CONDENSIN COMPLEX SUBUNIT 3"/>
    <property type="match status" value="1"/>
</dbReference>
<comment type="subcellular location">
    <subcellularLocation>
        <location evidence="1">Chromosome</location>
    </subcellularLocation>
</comment>
<protein>
    <recommendedName>
        <fullName evidence="9">Nuclear condensin complex subunit 3 C-terminal domain-containing protein</fullName>
    </recommendedName>
</protein>
<dbReference type="Gene3D" id="1.25.10.10">
    <property type="entry name" value="Leucine-rich Repeat Variant"/>
    <property type="match status" value="1"/>
</dbReference>
<dbReference type="GO" id="GO:0051301">
    <property type="term" value="P:cell division"/>
    <property type="evidence" value="ECO:0007669"/>
    <property type="project" value="UniProtKB-KW"/>
</dbReference>
<keyword evidence="3" id="KW-0158">Chromosome</keyword>
<dbReference type="VEuPathDB" id="FungiDB:TRICI_006483"/>
<dbReference type="SUPFAM" id="SSF48371">
    <property type="entry name" value="ARM repeat"/>
    <property type="match status" value="1"/>
</dbReference>
<evidence type="ECO:0000256" key="3">
    <source>
        <dbReference type="ARBA" id="ARBA00022454"/>
    </source>
</evidence>
<evidence type="ECO:0000313" key="10">
    <source>
        <dbReference type="EMBL" id="KAA8898666.1"/>
    </source>
</evidence>
<keyword evidence="4" id="KW-0132">Cell division</keyword>
<keyword evidence="6" id="KW-0226">DNA condensation</keyword>
<evidence type="ECO:0000313" key="11">
    <source>
        <dbReference type="Proteomes" id="UP000761534"/>
    </source>
</evidence>
<dbReference type="Proteomes" id="UP000761534">
    <property type="component" value="Unassembled WGS sequence"/>
</dbReference>
<reference evidence="10" key="1">
    <citation type="journal article" date="2019" name="G3 (Bethesda)">
        <title>Genome Assemblies of Two Rare Opportunistic Yeast Pathogens: Diutina rugosa (syn. Candida rugosa) and Trichomonascus ciferrii (syn. Candida ciferrii).</title>
        <authorList>
            <person name="Mixao V."/>
            <person name="Saus E."/>
            <person name="Hansen A.P."/>
            <person name="Lass-Florl C."/>
            <person name="Gabaldon T."/>
        </authorList>
    </citation>
    <scope>NUCLEOTIDE SEQUENCE</scope>
    <source>
        <strain evidence="10">CBS 4856</strain>
    </source>
</reference>
<keyword evidence="5" id="KW-0498">Mitosis</keyword>
<gene>
    <name evidence="10" type="ORF">TRICI_006483</name>
</gene>
<feature type="compositionally biased region" description="Acidic residues" evidence="8">
    <location>
        <begin position="898"/>
        <end position="920"/>
    </location>
</feature>
<sequence length="931" mass="106198">MQGIVTLSWQPWWERRTLFVYKTEFLVRTAVQLLTVELLSEDTMAVAKALPEGVTEDDVRTLRKLVAQNFQDGQNTVASHRKIVAALKNYQDRAVSVGLEDEFNRTFVKMVNRVLPVKKGEKTADRICKLCESFVAYIQSKEEEELKNRMEDDETDEDTVATRFVEYLINHLLRGIEAKHKTVRYRVCYLIAVTINHLGEVSDELFDKIKRNLCKRLYDKEQSVRLQAALALSRLQGVDEEEDDPMTSVTKLLLNSLQHDSSAEMRRAVLLNLERNSKNLPYILYRAWDVHPTNRRIFYSRIMKEIGDFRLLTIGMREQLLQWGLRDRDSSVKNAAIKMFVDEWVAATNNDLIEVLERLDVLNSKIADVAMQVFFERRKDTLDKIEFSEDFWQNLSAESVFLARAFNQFCIDQNQLELLDTRLPELTKLAALIEHYLKDLDKNSNDSEYEFIVEQLLVIVETYDFGDEVGRRNILALLREVLVRQNLNDIIIQRSVEVIKKVSVSESDFSQVIVEVISDIQDTVLDENSNEEEAQNPERHLIALLKCLAIAQSALELIEKPLEENVNLTALYESLVIPSVRNREAPVRERGVRCLGLCCLLSSQLASENMLLFGQCYTQGHESLKLEATRIITDILMVHGTSVLDTEDGVDSRSIHKLYYKAVMNSELPEVQALAGEALCKLILGGVFADEDLIKTLILAFFDSDTGQNEALQQILSFCIPVYAHSSIENQKLLGSVIVDCFKRLTNSFENTLVSPTQIFQQLIDWTNPQRFVNYDSSEEAKGSDVHLSLCGDMIKRIANTDSKEERKVLCGSLSKLHFPVTASLDRLNELRDWLAELIDADIVTEAVPKNALKRFSSTLDKAIAKVSDGTTTILNDTAAISEDQTEVPESQQTKQDEQEDEGEAAVEEDENRDEEDEETETVRTSFSSEQ</sequence>
<dbReference type="Pfam" id="PF12719">
    <property type="entry name" value="Cnd3"/>
    <property type="match status" value="1"/>
</dbReference>
<accession>A0A642UGT6</accession>
<dbReference type="EMBL" id="SWFS01000539">
    <property type="protein sequence ID" value="KAA8898666.1"/>
    <property type="molecule type" value="Genomic_DNA"/>
</dbReference>
<keyword evidence="7" id="KW-0131">Cell cycle</keyword>
<comment type="similarity">
    <text evidence="2">Belongs to the CND3 (condensin subunit 3) family.</text>
</comment>
<organism evidence="10 11">
    <name type="scientific">Trichomonascus ciferrii</name>
    <dbReference type="NCBI Taxonomy" id="44093"/>
    <lineage>
        <taxon>Eukaryota</taxon>
        <taxon>Fungi</taxon>
        <taxon>Dikarya</taxon>
        <taxon>Ascomycota</taxon>
        <taxon>Saccharomycotina</taxon>
        <taxon>Dipodascomycetes</taxon>
        <taxon>Dipodascales</taxon>
        <taxon>Trichomonascaceae</taxon>
        <taxon>Trichomonascus</taxon>
        <taxon>Trichomonascus ciferrii complex</taxon>
    </lineage>
</organism>
<evidence type="ECO:0000256" key="7">
    <source>
        <dbReference type="ARBA" id="ARBA00023306"/>
    </source>
</evidence>